<keyword evidence="1" id="KW-1133">Transmembrane helix</keyword>
<sequence length="89" mass="10189">MDEKLAIAESKTSIKDLVDIVLIFIIFLIPSMMLMGSNKYSVIYVAFLLMFILRGSLMSPFAYTVGTMFATYILPLGLQHLFKIKNRYQ</sequence>
<dbReference type="EMBL" id="BAABEY010000011">
    <property type="protein sequence ID" value="GAA4434531.1"/>
    <property type="molecule type" value="Genomic_DNA"/>
</dbReference>
<name>A0ABP8LR27_9BACT</name>
<evidence type="ECO:0000256" key="1">
    <source>
        <dbReference type="SAM" id="Phobius"/>
    </source>
</evidence>
<keyword evidence="3" id="KW-1185">Reference proteome</keyword>
<keyword evidence="1" id="KW-0472">Membrane</keyword>
<feature type="transmembrane region" description="Helical" evidence="1">
    <location>
        <begin position="63"/>
        <end position="82"/>
    </location>
</feature>
<proteinExistence type="predicted"/>
<feature type="transmembrane region" description="Helical" evidence="1">
    <location>
        <begin position="17"/>
        <end position="34"/>
    </location>
</feature>
<evidence type="ECO:0000313" key="2">
    <source>
        <dbReference type="EMBL" id="GAA4434531.1"/>
    </source>
</evidence>
<keyword evidence="1" id="KW-0812">Transmembrane</keyword>
<evidence type="ECO:0000313" key="3">
    <source>
        <dbReference type="Proteomes" id="UP001501508"/>
    </source>
</evidence>
<comment type="caution">
    <text evidence="2">The sequence shown here is derived from an EMBL/GenBank/DDBJ whole genome shotgun (WGS) entry which is preliminary data.</text>
</comment>
<accession>A0ABP8LR27</accession>
<reference evidence="3" key="1">
    <citation type="journal article" date="2019" name="Int. J. Syst. Evol. Microbiol.">
        <title>The Global Catalogue of Microorganisms (GCM) 10K type strain sequencing project: providing services to taxonomists for standard genome sequencing and annotation.</title>
        <authorList>
            <consortium name="The Broad Institute Genomics Platform"/>
            <consortium name="The Broad Institute Genome Sequencing Center for Infectious Disease"/>
            <person name="Wu L."/>
            <person name="Ma J."/>
        </authorList>
    </citation>
    <scope>NUCLEOTIDE SEQUENCE [LARGE SCALE GENOMIC DNA]</scope>
    <source>
        <strain evidence="3">JCM 31920</strain>
    </source>
</reference>
<gene>
    <name evidence="2" type="ORF">GCM10023091_09590</name>
</gene>
<dbReference type="Proteomes" id="UP001501508">
    <property type="component" value="Unassembled WGS sequence"/>
</dbReference>
<protein>
    <submittedName>
        <fullName evidence="2">Uncharacterized protein</fullName>
    </submittedName>
</protein>
<organism evidence="2 3">
    <name type="scientific">Ravibacter arvi</name>
    <dbReference type="NCBI Taxonomy" id="2051041"/>
    <lineage>
        <taxon>Bacteria</taxon>
        <taxon>Pseudomonadati</taxon>
        <taxon>Bacteroidota</taxon>
        <taxon>Cytophagia</taxon>
        <taxon>Cytophagales</taxon>
        <taxon>Spirosomataceae</taxon>
        <taxon>Ravibacter</taxon>
    </lineage>
</organism>